<dbReference type="InterPro" id="IPR036047">
    <property type="entry name" value="F-box-like_dom_sf"/>
</dbReference>
<dbReference type="InterPro" id="IPR055357">
    <property type="entry name" value="LRR_At1g61320_AtMIF1"/>
</dbReference>
<dbReference type="Gene3D" id="3.80.10.10">
    <property type="entry name" value="Ribonuclease Inhibitor"/>
    <property type="match status" value="1"/>
</dbReference>
<evidence type="ECO:0000313" key="3">
    <source>
        <dbReference type="Proteomes" id="UP001231189"/>
    </source>
</evidence>
<dbReference type="InterPro" id="IPR001810">
    <property type="entry name" value="F-box_dom"/>
</dbReference>
<dbReference type="Proteomes" id="UP001231189">
    <property type="component" value="Unassembled WGS sequence"/>
</dbReference>
<dbReference type="InterPro" id="IPR032675">
    <property type="entry name" value="LRR_dom_sf"/>
</dbReference>
<dbReference type="Pfam" id="PF00646">
    <property type="entry name" value="F-box"/>
    <property type="match status" value="1"/>
</dbReference>
<feature type="domain" description="F-box" evidence="1">
    <location>
        <begin position="1"/>
        <end position="35"/>
    </location>
</feature>
<evidence type="ECO:0000313" key="2">
    <source>
        <dbReference type="EMBL" id="KAK1621011.1"/>
    </source>
</evidence>
<proteinExistence type="predicted"/>
<organism evidence="2 3">
    <name type="scientific">Lolium multiflorum</name>
    <name type="common">Italian ryegrass</name>
    <name type="synonym">Lolium perenne subsp. multiflorum</name>
    <dbReference type="NCBI Taxonomy" id="4521"/>
    <lineage>
        <taxon>Eukaryota</taxon>
        <taxon>Viridiplantae</taxon>
        <taxon>Streptophyta</taxon>
        <taxon>Embryophyta</taxon>
        <taxon>Tracheophyta</taxon>
        <taxon>Spermatophyta</taxon>
        <taxon>Magnoliopsida</taxon>
        <taxon>Liliopsida</taxon>
        <taxon>Poales</taxon>
        <taxon>Poaceae</taxon>
        <taxon>BOP clade</taxon>
        <taxon>Pooideae</taxon>
        <taxon>Poodae</taxon>
        <taxon>Poeae</taxon>
        <taxon>Poeae Chloroplast Group 2 (Poeae type)</taxon>
        <taxon>Loliodinae</taxon>
        <taxon>Loliinae</taxon>
        <taxon>Lolium</taxon>
    </lineage>
</organism>
<protein>
    <recommendedName>
        <fullName evidence="1">F-box domain-containing protein</fullName>
    </recommendedName>
</protein>
<accession>A0AAD8RHY2</accession>
<dbReference type="InterPro" id="IPR044997">
    <property type="entry name" value="F-box_plant"/>
</dbReference>
<gene>
    <name evidence="2" type="ORF">QYE76_026528</name>
</gene>
<dbReference type="SUPFAM" id="SSF52047">
    <property type="entry name" value="RNI-like"/>
    <property type="match status" value="1"/>
</dbReference>
<dbReference type="AlphaFoldDB" id="A0AAD8RHY2"/>
<evidence type="ECO:0000259" key="1">
    <source>
        <dbReference type="PROSITE" id="PS50181"/>
    </source>
</evidence>
<keyword evidence="3" id="KW-1185">Reference proteome</keyword>
<reference evidence="2" key="1">
    <citation type="submission" date="2023-07" db="EMBL/GenBank/DDBJ databases">
        <title>A chromosome-level genome assembly of Lolium multiflorum.</title>
        <authorList>
            <person name="Chen Y."/>
            <person name="Copetti D."/>
            <person name="Kolliker R."/>
            <person name="Studer B."/>
        </authorList>
    </citation>
    <scope>NUCLEOTIDE SEQUENCE</scope>
    <source>
        <strain evidence="2">02402/16</strain>
        <tissue evidence="2">Leaf</tissue>
    </source>
</reference>
<dbReference type="PROSITE" id="PS50181">
    <property type="entry name" value="FBOX"/>
    <property type="match status" value="1"/>
</dbReference>
<dbReference type="EMBL" id="JAUUTY010000006">
    <property type="protein sequence ID" value="KAK1621011.1"/>
    <property type="molecule type" value="Genomic_DNA"/>
</dbReference>
<sequence>MLSELPNDVLLNILERLETLDALRACIISKQMQKLPPMLSQIVIVLGNLELARKNSVVADVTNKILSKRSPQITIRKLKVKVFLTPNDCRSIGKSVGLAMATQKLDAAEFEIVTTKNSYYCKDADLLNFARQFNTFFADCPDAFSGLTRLELQNLRFGESDIPNILSTCKRLESLFFFECDAGIRSVLHVEHAELIELGITYGKFKTVKLDYLPKLQRMTYSWFLDENPLVLGFVPQLSKLSLSNTRLSDKTIMLSQLLANVHTVRELYLNFQSEKIWVQPECRRVLAPLLAELHTVNLDYLPEECDIAWTMFLLEAAPLLQELCIIVWDHKCGNESQKSYSEKTDVKWEPSSRNFKHKNLRKLTIYGFESDGNFMWYIRHVMEAAVNIKEVSLHDRKACKFCAERFPHMQVRPSTYRRSSEEKDSLRKKITEASGTMASPAVIHFRA</sequence>
<dbReference type="PANTHER" id="PTHR32153">
    <property type="entry name" value="OJ000223_09.16 PROTEIN"/>
    <property type="match status" value="1"/>
</dbReference>
<dbReference type="Pfam" id="PF23622">
    <property type="entry name" value="LRR_At1g61320_AtMIF1"/>
    <property type="match status" value="1"/>
</dbReference>
<name>A0AAD8RHY2_LOLMU</name>
<dbReference type="SUPFAM" id="SSF81383">
    <property type="entry name" value="F-box domain"/>
    <property type="match status" value="1"/>
</dbReference>
<comment type="caution">
    <text evidence="2">The sequence shown here is derived from an EMBL/GenBank/DDBJ whole genome shotgun (WGS) entry which is preliminary data.</text>
</comment>